<evidence type="ECO:0000313" key="3">
    <source>
        <dbReference type="Proteomes" id="UP000231019"/>
    </source>
</evidence>
<name>A0A2M7G091_9BACT</name>
<dbReference type="Gene3D" id="1.20.120.520">
    <property type="entry name" value="nmb1532 protein domain like"/>
    <property type="match status" value="1"/>
</dbReference>
<accession>A0A2M7G091</accession>
<dbReference type="EMBL" id="PFFQ01000054">
    <property type="protein sequence ID" value="PIW15047.1"/>
    <property type="molecule type" value="Genomic_DNA"/>
</dbReference>
<evidence type="ECO:0000259" key="1">
    <source>
        <dbReference type="Pfam" id="PF01814"/>
    </source>
</evidence>
<reference evidence="2 3" key="1">
    <citation type="submission" date="2017-09" db="EMBL/GenBank/DDBJ databases">
        <title>Depth-based differentiation of microbial function through sediment-hosted aquifers and enrichment of novel symbionts in the deep terrestrial subsurface.</title>
        <authorList>
            <person name="Probst A.J."/>
            <person name="Ladd B."/>
            <person name="Jarett J.K."/>
            <person name="Geller-Mcgrath D.E."/>
            <person name="Sieber C.M."/>
            <person name="Emerson J.B."/>
            <person name="Anantharaman K."/>
            <person name="Thomas B.C."/>
            <person name="Malmstrom R."/>
            <person name="Stieglmeier M."/>
            <person name="Klingl A."/>
            <person name="Woyke T."/>
            <person name="Ryan C.M."/>
            <person name="Banfield J.F."/>
        </authorList>
    </citation>
    <scope>NUCLEOTIDE SEQUENCE [LARGE SCALE GENOMIC DNA]</scope>
    <source>
        <strain evidence="2">CG17_big_fil_post_rev_8_21_14_2_50_48_46</strain>
    </source>
</reference>
<sequence length="136" mass="15884">MKTEGFRKQHAEILTLVHHLKADLKNLNPSLHFQTFRNQITHLLGKVQVHLTMEDHVLYPILMQSRSQDLSSLAQDYQTEMGGIKRGLINFTQEWTAEKMREEPEGFGRAGFTLLAELETRIERENEQLYTQYDAL</sequence>
<proteinExistence type="predicted"/>
<organism evidence="2 3">
    <name type="scientific">bacterium (Candidatus Blackallbacteria) CG17_big_fil_post_rev_8_21_14_2_50_48_46</name>
    <dbReference type="NCBI Taxonomy" id="2014261"/>
    <lineage>
        <taxon>Bacteria</taxon>
        <taxon>Candidatus Blackallbacteria</taxon>
    </lineage>
</organism>
<dbReference type="Pfam" id="PF01814">
    <property type="entry name" value="Hemerythrin"/>
    <property type="match status" value="1"/>
</dbReference>
<gene>
    <name evidence="2" type="ORF">COW36_19175</name>
</gene>
<protein>
    <recommendedName>
        <fullName evidence="1">Hemerythrin-like domain-containing protein</fullName>
    </recommendedName>
</protein>
<evidence type="ECO:0000313" key="2">
    <source>
        <dbReference type="EMBL" id="PIW15047.1"/>
    </source>
</evidence>
<comment type="caution">
    <text evidence="2">The sequence shown here is derived from an EMBL/GenBank/DDBJ whole genome shotgun (WGS) entry which is preliminary data.</text>
</comment>
<dbReference type="AlphaFoldDB" id="A0A2M7G091"/>
<dbReference type="Proteomes" id="UP000231019">
    <property type="component" value="Unassembled WGS sequence"/>
</dbReference>
<dbReference type="InterPro" id="IPR012312">
    <property type="entry name" value="Hemerythrin-like"/>
</dbReference>
<feature type="domain" description="Hemerythrin-like" evidence="1">
    <location>
        <begin position="3"/>
        <end position="132"/>
    </location>
</feature>